<comment type="caution">
    <text evidence="3">Lacks conserved residue(s) required for the propagation of feature annotation.</text>
</comment>
<dbReference type="PANTHER" id="PTHR43213">
    <property type="entry name" value="BIFUNCTIONAL DTTP/UTP PYROPHOSPHATASE/METHYLTRANSFERASE PROTEIN-RELATED"/>
    <property type="match status" value="1"/>
</dbReference>
<dbReference type="Gene3D" id="3.90.950.10">
    <property type="match status" value="1"/>
</dbReference>
<gene>
    <name evidence="4" type="ORF">A2W14_04505</name>
</gene>
<protein>
    <recommendedName>
        <fullName evidence="3">Nucleoside triphosphate pyrophosphatase</fullName>
        <ecNumber evidence="3">3.6.1.9</ecNumber>
    </recommendedName>
    <alternativeName>
        <fullName evidence="3">Nucleotide pyrophosphatase</fullName>
        <shortName evidence="3">Nucleotide PPase</shortName>
    </alternativeName>
</protein>
<dbReference type="SUPFAM" id="SSF52972">
    <property type="entry name" value="ITPase-like"/>
    <property type="match status" value="1"/>
</dbReference>
<accession>A0A1F5YSP9</accession>
<keyword evidence="2 3" id="KW-0378">Hydrolase</keyword>
<dbReference type="EC" id="3.6.1.9" evidence="3"/>
<evidence type="ECO:0000256" key="3">
    <source>
        <dbReference type="HAMAP-Rule" id="MF_00528"/>
    </source>
</evidence>
<dbReference type="GO" id="GO:0005737">
    <property type="term" value="C:cytoplasm"/>
    <property type="evidence" value="ECO:0007669"/>
    <property type="project" value="UniProtKB-SubCell"/>
</dbReference>
<dbReference type="InterPro" id="IPR003697">
    <property type="entry name" value="Maf-like"/>
</dbReference>
<evidence type="ECO:0000313" key="5">
    <source>
        <dbReference type="Proteomes" id="UP000176665"/>
    </source>
</evidence>
<evidence type="ECO:0000256" key="2">
    <source>
        <dbReference type="ARBA" id="ARBA00022801"/>
    </source>
</evidence>
<dbReference type="Pfam" id="PF02545">
    <property type="entry name" value="Maf"/>
    <property type="match status" value="1"/>
</dbReference>
<evidence type="ECO:0000313" key="4">
    <source>
        <dbReference type="EMBL" id="OGG03103.1"/>
    </source>
</evidence>
<comment type="catalytic activity">
    <reaction evidence="3">
        <text>a 2'-deoxyribonucleoside 5'-triphosphate + H2O = a 2'-deoxyribonucleoside 5'-phosphate + diphosphate + H(+)</text>
        <dbReference type="Rhea" id="RHEA:44644"/>
        <dbReference type="ChEBI" id="CHEBI:15377"/>
        <dbReference type="ChEBI" id="CHEBI:15378"/>
        <dbReference type="ChEBI" id="CHEBI:33019"/>
        <dbReference type="ChEBI" id="CHEBI:61560"/>
        <dbReference type="ChEBI" id="CHEBI:65317"/>
        <dbReference type="EC" id="3.6.1.9"/>
    </reaction>
</comment>
<dbReference type="Proteomes" id="UP000176665">
    <property type="component" value="Unassembled WGS sequence"/>
</dbReference>
<dbReference type="GO" id="GO:0009117">
    <property type="term" value="P:nucleotide metabolic process"/>
    <property type="evidence" value="ECO:0007669"/>
    <property type="project" value="UniProtKB-KW"/>
</dbReference>
<evidence type="ECO:0000256" key="1">
    <source>
        <dbReference type="ARBA" id="ARBA00001968"/>
    </source>
</evidence>
<feature type="active site" description="Proton acceptor" evidence="3">
    <location>
        <position position="79"/>
    </location>
</feature>
<comment type="function">
    <text evidence="3">Nucleoside triphosphate pyrophosphatase. May have a dual role in cell division arrest and in preventing the incorporation of modified nucleotides into cellular nucleic acids.</text>
</comment>
<proteinExistence type="inferred from homology"/>
<comment type="caution">
    <text evidence="4">The sequence shown here is derived from an EMBL/GenBank/DDBJ whole genome shotgun (WGS) entry which is preliminary data.</text>
</comment>
<comment type="subcellular location">
    <subcellularLocation>
        <location evidence="3">Cytoplasm</location>
    </subcellularLocation>
</comment>
<comment type="catalytic activity">
    <reaction evidence="3">
        <text>a ribonucleoside 5'-triphosphate + H2O = a ribonucleoside 5'-phosphate + diphosphate + H(+)</text>
        <dbReference type="Rhea" id="RHEA:23996"/>
        <dbReference type="ChEBI" id="CHEBI:15377"/>
        <dbReference type="ChEBI" id="CHEBI:15378"/>
        <dbReference type="ChEBI" id="CHEBI:33019"/>
        <dbReference type="ChEBI" id="CHEBI:58043"/>
        <dbReference type="ChEBI" id="CHEBI:61557"/>
        <dbReference type="EC" id="3.6.1.9"/>
    </reaction>
</comment>
<dbReference type="GO" id="GO:0047429">
    <property type="term" value="F:nucleoside triphosphate diphosphatase activity"/>
    <property type="evidence" value="ECO:0007669"/>
    <property type="project" value="UniProtKB-EC"/>
</dbReference>
<dbReference type="EMBL" id="MFJA01000039">
    <property type="protein sequence ID" value="OGG03103.1"/>
    <property type="molecule type" value="Genomic_DNA"/>
</dbReference>
<dbReference type="STRING" id="1798371.A2W14_04505"/>
<dbReference type="InterPro" id="IPR029001">
    <property type="entry name" value="ITPase-like_fam"/>
</dbReference>
<reference evidence="4 5" key="1">
    <citation type="journal article" date="2016" name="Nat. Commun.">
        <title>Thousands of microbial genomes shed light on interconnected biogeochemical processes in an aquifer system.</title>
        <authorList>
            <person name="Anantharaman K."/>
            <person name="Brown C.T."/>
            <person name="Hug L.A."/>
            <person name="Sharon I."/>
            <person name="Castelle C.J."/>
            <person name="Probst A.J."/>
            <person name="Thomas B.C."/>
            <person name="Singh A."/>
            <person name="Wilkins M.J."/>
            <person name="Karaoz U."/>
            <person name="Brodie E.L."/>
            <person name="Williams K.H."/>
            <person name="Hubbard S.S."/>
            <person name="Banfield J.F."/>
        </authorList>
    </citation>
    <scope>NUCLEOTIDE SEQUENCE [LARGE SCALE GENOMIC DNA]</scope>
</reference>
<dbReference type="AlphaFoldDB" id="A0A1F5YSP9"/>
<keyword evidence="3" id="KW-0546">Nucleotide metabolism</keyword>
<keyword evidence="3" id="KW-0963">Cytoplasm</keyword>
<comment type="similarity">
    <text evidence="3">Belongs to the Maf family.</text>
</comment>
<dbReference type="PANTHER" id="PTHR43213:SF5">
    <property type="entry name" value="BIFUNCTIONAL DTTP_UTP PYROPHOSPHATASE_METHYLTRANSFERASE PROTEIN-RELATED"/>
    <property type="match status" value="1"/>
</dbReference>
<dbReference type="PIRSF" id="PIRSF006305">
    <property type="entry name" value="Maf"/>
    <property type="match status" value="1"/>
</dbReference>
<name>A0A1F5YSP9_9BACT</name>
<dbReference type="HAMAP" id="MF_00528">
    <property type="entry name" value="Maf"/>
    <property type="match status" value="1"/>
</dbReference>
<organism evidence="4 5">
    <name type="scientific">Candidatus Gottesmanbacteria bacterium RBG_16_37_8</name>
    <dbReference type="NCBI Taxonomy" id="1798371"/>
    <lineage>
        <taxon>Bacteria</taxon>
        <taxon>Candidatus Gottesmaniibacteriota</taxon>
    </lineage>
</organism>
<sequence length="212" mass="23400">MIKVILASASLGRKKMLSYLNVPFNIISSTVEEEKIIGKDPLDTLTLRARLKAENVSDRLARAALTKGSVTSYLILSADSGAILDRQLIGKPKDRSDAVKILTQLSGCTHLFATAVYIIKIDINKSISKEVIQEGFAESLVTFRKLSRQDISSYLSLTDYTRYAGSYALVSAQDFITNIKGSTSNVIGLPLEIIIPIFKKYNFFKPKSTKSQ</sequence>
<comment type="cofactor">
    <cofactor evidence="1 3">
        <name>a divalent metal cation</name>
        <dbReference type="ChEBI" id="CHEBI:60240"/>
    </cofactor>
</comment>